<sequence>MNWLLVSFITVLTVALHKEIYCLVLTEIEGPSLVVIDDENVDPIPMNCHFKVEEASNSLVVKWSKDNKVLFQYIKGHGANVIPDFKGVVESLSSDPNDEESGIRLLNPTIETSGTYRCNIQTDKKTISMDKELHIIDIQNYTHTLKHNRIQNETHLECQIWNVYPKPTLVIQTWDGEQIQIISSDANMLNDGKFQVNATAVIRTDDENIEEYKCVSIFDGLLFNLTTNIISGSMSFSRPEWSHLLLTGFIALVTYLNI</sequence>
<dbReference type="AlphaFoldDB" id="A0A0A1XA19"/>
<evidence type="ECO:0000313" key="3">
    <source>
        <dbReference type="EMBL" id="JAD07947.1"/>
    </source>
</evidence>
<dbReference type="EMBL" id="GBXI01006345">
    <property type="protein sequence ID" value="JAD07947.1"/>
    <property type="molecule type" value="Transcribed_RNA"/>
</dbReference>
<accession>A0A0A1XA19</accession>
<feature type="domain" description="Ig-like" evidence="2">
    <location>
        <begin position="31"/>
        <end position="128"/>
    </location>
</feature>
<keyword evidence="1" id="KW-0732">Signal</keyword>
<gene>
    <name evidence="3" type="primary">BTN2A1_0</name>
    <name evidence="3" type="ORF">g.24665</name>
</gene>
<dbReference type="PROSITE" id="PS50835">
    <property type="entry name" value="IG_LIKE"/>
    <property type="match status" value="1"/>
</dbReference>
<protein>
    <submittedName>
        <fullName evidence="3">Butyrophilin subfamily 2 member A1</fullName>
    </submittedName>
</protein>
<dbReference type="InterPro" id="IPR036179">
    <property type="entry name" value="Ig-like_dom_sf"/>
</dbReference>
<reference evidence="3" key="1">
    <citation type="submission" date="2014-11" db="EMBL/GenBank/DDBJ databases">
        <authorList>
            <person name="Geib S."/>
        </authorList>
    </citation>
    <scope>NUCLEOTIDE SEQUENCE</scope>
</reference>
<dbReference type="OrthoDB" id="6478865at2759"/>
<reference evidence="3" key="2">
    <citation type="journal article" date="2015" name="Gigascience">
        <title>Reconstructing a comprehensive transcriptome assembly of a white-pupal translocated strain of the pest fruit fly Bactrocera cucurbitae.</title>
        <authorList>
            <person name="Sim S.B."/>
            <person name="Calla B."/>
            <person name="Hall B."/>
            <person name="DeRego T."/>
            <person name="Geib S.M."/>
        </authorList>
    </citation>
    <scope>NUCLEOTIDE SEQUENCE</scope>
</reference>
<dbReference type="InterPro" id="IPR013783">
    <property type="entry name" value="Ig-like_fold"/>
</dbReference>
<dbReference type="PANTHER" id="PTHR21261">
    <property type="entry name" value="BEAT PROTEIN"/>
    <property type="match status" value="1"/>
</dbReference>
<evidence type="ECO:0000259" key="2">
    <source>
        <dbReference type="PROSITE" id="PS50835"/>
    </source>
</evidence>
<dbReference type="GeneID" id="105210326"/>
<feature type="chain" id="PRO_5013334423" evidence="1">
    <location>
        <begin position="16"/>
        <end position="258"/>
    </location>
</feature>
<dbReference type="PANTHER" id="PTHR21261:SF2">
    <property type="entry name" value="GH04238P-RELATED"/>
    <property type="match status" value="1"/>
</dbReference>
<feature type="signal peptide" evidence="1">
    <location>
        <begin position="1"/>
        <end position="15"/>
    </location>
</feature>
<evidence type="ECO:0000256" key="1">
    <source>
        <dbReference type="SAM" id="SignalP"/>
    </source>
</evidence>
<proteinExistence type="predicted"/>
<name>A0A0A1XA19_ZEUCU</name>
<organism evidence="3">
    <name type="scientific">Zeugodacus cucurbitae</name>
    <name type="common">Melon fruit fly</name>
    <name type="synonym">Bactrocera cucurbitae</name>
    <dbReference type="NCBI Taxonomy" id="28588"/>
    <lineage>
        <taxon>Eukaryota</taxon>
        <taxon>Metazoa</taxon>
        <taxon>Ecdysozoa</taxon>
        <taxon>Arthropoda</taxon>
        <taxon>Hexapoda</taxon>
        <taxon>Insecta</taxon>
        <taxon>Pterygota</taxon>
        <taxon>Neoptera</taxon>
        <taxon>Endopterygota</taxon>
        <taxon>Diptera</taxon>
        <taxon>Brachycera</taxon>
        <taxon>Muscomorpha</taxon>
        <taxon>Tephritoidea</taxon>
        <taxon>Tephritidae</taxon>
        <taxon>Zeugodacus</taxon>
        <taxon>Zeugodacus</taxon>
    </lineage>
</organism>
<dbReference type="SUPFAM" id="SSF48726">
    <property type="entry name" value="Immunoglobulin"/>
    <property type="match status" value="2"/>
</dbReference>
<dbReference type="Gene3D" id="2.60.40.10">
    <property type="entry name" value="Immunoglobulins"/>
    <property type="match status" value="2"/>
</dbReference>
<dbReference type="InterPro" id="IPR007110">
    <property type="entry name" value="Ig-like_dom"/>
</dbReference>